<feature type="transmembrane region" description="Helical" evidence="5">
    <location>
        <begin position="350"/>
        <end position="371"/>
    </location>
</feature>
<dbReference type="SUPFAM" id="SSF103473">
    <property type="entry name" value="MFS general substrate transporter"/>
    <property type="match status" value="1"/>
</dbReference>
<evidence type="ECO:0000256" key="5">
    <source>
        <dbReference type="SAM" id="Phobius"/>
    </source>
</evidence>
<dbReference type="EMBL" id="LDRC01000028">
    <property type="protein sequence ID" value="KTR52525.1"/>
    <property type="molecule type" value="Genomic_DNA"/>
</dbReference>
<sequence>MTSAQPVLRDEEQRPRRSIWSRRFVLITLIGLIANLAQYMSIALVPVASAKLGGNAFMVGVVTGAFAITALGSRFFVGVVTGRFPKRALLFATLLLITVAFAMYAAAPNLGVLLAGRLVHGIGMGFLAPLTLALAADALPENRMASGIGWFSMSQAFSMAAGPAIGLALLGATSIRIPFLICLVTTAAAAVMAWGLPRQHDIAPERVRLRAESFFAREALRPAVIVFFLASGFASVNAFVVLFGREHDIASVGTYFTVYAATMLAARPITGRLADRYGVRAVMVPSMVLFLMSFVVLALSHGLPMMLAAAVLAGLGYGVCQPLVQSLALGSVAPERRAVAGSTNYFGVDLAYLITPVAAGGLLTAATGAFGSTGAGYTAMFLVMTLPVAVAIALALRTRRTPRPQEDSL</sequence>
<evidence type="ECO:0000256" key="4">
    <source>
        <dbReference type="ARBA" id="ARBA00023136"/>
    </source>
</evidence>
<reference evidence="7 8" key="1">
    <citation type="journal article" date="2016" name="Front. Microbiol.">
        <title>Genomic Resource of Rice Seed Associated Bacteria.</title>
        <authorList>
            <person name="Midha S."/>
            <person name="Bansal K."/>
            <person name="Sharma S."/>
            <person name="Kumar N."/>
            <person name="Patil P.P."/>
            <person name="Chaudhry V."/>
            <person name="Patil P.B."/>
        </authorList>
    </citation>
    <scope>NUCLEOTIDE SEQUENCE [LARGE SCALE GENOMIC DNA]</scope>
    <source>
        <strain evidence="7 8">NS359</strain>
    </source>
</reference>
<comment type="caution">
    <text evidence="7">The sequence shown here is derived from an EMBL/GenBank/DDBJ whole genome shotgun (WGS) entry which is preliminary data.</text>
</comment>
<evidence type="ECO:0000313" key="8">
    <source>
        <dbReference type="Proteomes" id="UP000072763"/>
    </source>
</evidence>
<feature type="transmembrane region" description="Helical" evidence="5">
    <location>
        <begin position="118"/>
        <end position="136"/>
    </location>
</feature>
<feature type="domain" description="Major facilitator superfamily (MFS) profile" evidence="6">
    <location>
        <begin position="23"/>
        <end position="403"/>
    </location>
</feature>
<dbReference type="Proteomes" id="UP000072763">
    <property type="component" value="Unassembled WGS sequence"/>
</dbReference>
<dbReference type="CDD" id="cd17489">
    <property type="entry name" value="MFS_YfcJ_like"/>
    <property type="match status" value="1"/>
</dbReference>
<evidence type="ECO:0000259" key="6">
    <source>
        <dbReference type="PROSITE" id="PS50850"/>
    </source>
</evidence>
<evidence type="ECO:0000256" key="2">
    <source>
        <dbReference type="ARBA" id="ARBA00022692"/>
    </source>
</evidence>
<feature type="transmembrane region" description="Helical" evidence="5">
    <location>
        <begin position="177"/>
        <end position="197"/>
    </location>
</feature>
<organism evidence="7 8">
    <name type="scientific">Curtobacterium oceanosedimentum</name>
    <dbReference type="NCBI Taxonomy" id="465820"/>
    <lineage>
        <taxon>Bacteria</taxon>
        <taxon>Bacillati</taxon>
        <taxon>Actinomycetota</taxon>
        <taxon>Actinomycetes</taxon>
        <taxon>Micrococcales</taxon>
        <taxon>Microbacteriaceae</taxon>
        <taxon>Curtobacterium</taxon>
    </lineage>
</organism>
<proteinExistence type="predicted"/>
<gene>
    <name evidence="7" type="ORF">NS359_05975</name>
</gene>
<dbReference type="InterPro" id="IPR052714">
    <property type="entry name" value="MFS_Exporter"/>
</dbReference>
<feature type="transmembrane region" description="Helical" evidence="5">
    <location>
        <begin position="305"/>
        <end position="329"/>
    </location>
</feature>
<comment type="subcellular location">
    <subcellularLocation>
        <location evidence="1">Cell membrane</location>
        <topology evidence="1">Multi-pass membrane protein</topology>
    </subcellularLocation>
</comment>
<dbReference type="InterPro" id="IPR036259">
    <property type="entry name" value="MFS_trans_sf"/>
</dbReference>
<evidence type="ECO:0000256" key="3">
    <source>
        <dbReference type="ARBA" id="ARBA00022989"/>
    </source>
</evidence>
<dbReference type="PATRIC" id="fig|465820.4.peg.1255"/>
<keyword evidence="2 5" id="KW-0812">Transmembrane</keyword>
<feature type="transmembrane region" description="Helical" evidence="5">
    <location>
        <begin position="148"/>
        <end position="171"/>
    </location>
</feature>
<dbReference type="GO" id="GO:0022857">
    <property type="term" value="F:transmembrane transporter activity"/>
    <property type="evidence" value="ECO:0007669"/>
    <property type="project" value="InterPro"/>
</dbReference>
<evidence type="ECO:0000256" key="1">
    <source>
        <dbReference type="ARBA" id="ARBA00004651"/>
    </source>
</evidence>
<dbReference type="PANTHER" id="PTHR23531:SF1">
    <property type="entry name" value="QUINOLENE RESISTANCE PROTEIN NORA"/>
    <property type="match status" value="1"/>
</dbReference>
<dbReference type="AlphaFoldDB" id="A0A147DRT8"/>
<dbReference type="Gene3D" id="1.20.1250.20">
    <property type="entry name" value="MFS general substrate transporter like domains"/>
    <property type="match status" value="2"/>
</dbReference>
<feature type="transmembrane region" description="Helical" evidence="5">
    <location>
        <begin position="249"/>
        <end position="266"/>
    </location>
</feature>
<dbReference type="GO" id="GO:0005886">
    <property type="term" value="C:plasma membrane"/>
    <property type="evidence" value="ECO:0007669"/>
    <property type="project" value="UniProtKB-SubCell"/>
</dbReference>
<name>A0A147DRT8_9MICO</name>
<accession>A0A147DRT8</accession>
<evidence type="ECO:0000313" key="7">
    <source>
        <dbReference type="EMBL" id="KTR52525.1"/>
    </source>
</evidence>
<feature type="transmembrane region" description="Helical" evidence="5">
    <location>
        <begin position="218"/>
        <end position="243"/>
    </location>
</feature>
<protein>
    <recommendedName>
        <fullName evidence="6">Major facilitator superfamily (MFS) profile domain-containing protein</fullName>
    </recommendedName>
</protein>
<dbReference type="PANTHER" id="PTHR23531">
    <property type="entry name" value="QUINOLENE RESISTANCE PROTEIN NORA"/>
    <property type="match status" value="1"/>
</dbReference>
<keyword evidence="3 5" id="KW-1133">Transmembrane helix</keyword>
<dbReference type="InterPro" id="IPR011701">
    <property type="entry name" value="MFS"/>
</dbReference>
<dbReference type="PROSITE" id="PS50850">
    <property type="entry name" value="MFS"/>
    <property type="match status" value="1"/>
</dbReference>
<keyword evidence="4 5" id="KW-0472">Membrane</keyword>
<feature type="transmembrane region" description="Helical" evidence="5">
    <location>
        <begin position="57"/>
        <end position="77"/>
    </location>
</feature>
<feature type="transmembrane region" description="Helical" evidence="5">
    <location>
        <begin position="278"/>
        <end position="299"/>
    </location>
</feature>
<dbReference type="InterPro" id="IPR020846">
    <property type="entry name" value="MFS_dom"/>
</dbReference>
<feature type="transmembrane region" description="Helical" evidence="5">
    <location>
        <begin position="89"/>
        <end position="106"/>
    </location>
</feature>
<feature type="transmembrane region" description="Helical" evidence="5">
    <location>
        <begin position="377"/>
        <end position="396"/>
    </location>
</feature>
<dbReference type="Pfam" id="PF07690">
    <property type="entry name" value="MFS_1"/>
    <property type="match status" value="1"/>
</dbReference>
<feature type="transmembrane region" description="Helical" evidence="5">
    <location>
        <begin position="24"/>
        <end position="45"/>
    </location>
</feature>